<name>A0ABR1QKS1_9PEZI</name>
<feature type="region of interest" description="Disordered" evidence="1">
    <location>
        <begin position="1"/>
        <end position="31"/>
    </location>
</feature>
<feature type="region of interest" description="Disordered" evidence="1">
    <location>
        <begin position="47"/>
        <end position="79"/>
    </location>
</feature>
<feature type="compositionally biased region" description="Basic and acidic residues" evidence="1">
    <location>
        <begin position="1"/>
        <end position="14"/>
    </location>
</feature>
<protein>
    <submittedName>
        <fullName evidence="2">Uncharacterized protein</fullName>
    </submittedName>
</protein>
<gene>
    <name evidence="2" type="ORF">PG986_006558</name>
</gene>
<sequence>MTHDKKTNSKETNNKKANKPILGGAGGAKAGCGTYRGEHNSISTVGLDLPVPKFDNPPGTGPKYDLIEKHEGANGSPKK</sequence>
<dbReference type="RefSeq" id="XP_066702642.1">
    <property type="nucleotide sequence ID" value="XM_066842780.1"/>
</dbReference>
<accession>A0ABR1QKS1</accession>
<evidence type="ECO:0000313" key="2">
    <source>
        <dbReference type="EMBL" id="KAK7957336.1"/>
    </source>
</evidence>
<dbReference type="EMBL" id="JAQQWE010000004">
    <property type="protein sequence ID" value="KAK7957336.1"/>
    <property type="molecule type" value="Genomic_DNA"/>
</dbReference>
<comment type="caution">
    <text evidence="2">The sequence shown here is derived from an EMBL/GenBank/DDBJ whole genome shotgun (WGS) entry which is preliminary data.</text>
</comment>
<reference evidence="2 3" key="1">
    <citation type="submission" date="2023-01" db="EMBL/GenBank/DDBJ databases">
        <title>Analysis of 21 Apiospora genomes using comparative genomics revels a genus with tremendous synthesis potential of carbohydrate active enzymes and secondary metabolites.</title>
        <authorList>
            <person name="Sorensen T."/>
        </authorList>
    </citation>
    <scope>NUCLEOTIDE SEQUENCE [LARGE SCALE GENOMIC DNA]</scope>
    <source>
        <strain evidence="2 3">CBS 24483</strain>
    </source>
</reference>
<keyword evidence="3" id="KW-1185">Reference proteome</keyword>
<organism evidence="2 3">
    <name type="scientific">Apiospora aurea</name>
    <dbReference type="NCBI Taxonomy" id="335848"/>
    <lineage>
        <taxon>Eukaryota</taxon>
        <taxon>Fungi</taxon>
        <taxon>Dikarya</taxon>
        <taxon>Ascomycota</taxon>
        <taxon>Pezizomycotina</taxon>
        <taxon>Sordariomycetes</taxon>
        <taxon>Xylariomycetidae</taxon>
        <taxon>Amphisphaeriales</taxon>
        <taxon>Apiosporaceae</taxon>
        <taxon>Apiospora</taxon>
    </lineage>
</organism>
<evidence type="ECO:0000313" key="3">
    <source>
        <dbReference type="Proteomes" id="UP001391051"/>
    </source>
</evidence>
<evidence type="ECO:0000256" key="1">
    <source>
        <dbReference type="SAM" id="MobiDB-lite"/>
    </source>
</evidence>
<proteinExistence type="predicted"/>
<dbReference type="GeneID" id="92075842"/>
<dbReference type="Proteomes" id="UP001391051">
    <property type="component" value="Unassembled WGS sequence"/>
</dbReference>